<feature type="compositionally biased region" description="Polar residues" evidence="1">
    <location>
        <begin position="276"/>
        <end position="305"/>
    </location>
</feature>
<evidence type="ECO:0000256" key="1">
    <source>
        <dbReference type="SAM" id="MobiDB-lite"/>
    </source>
</evidence>
<feature type="region of interest" description="Disordered" evidence="1">
    <location>
        <begin position="1"/>
        <end position="26"/>
    </location>
</feature>
<dbReference type="GO" id="GO:0046982">
    <property type="term" value="F:protein heterodimerization activity"/>
    <property type="evidence" value="ECO:0007669"/>
    <property type="project" value="InterPro"/>
</dbReference>
<feature type="compositionally biased region" description="Polar residues" evidence="1">
    <location>
        <begin position="408"/>
        <end position="421"/>
    </location>
</feature>
<dbReference type="InterPro" id="IPR009057">
    <property type="entry name" value="Homeodomain-like_sf"/>
</dbReference>
<feature type="domain" description="Myb-like" evidence="2">
    <location>
        <begin position="550"/>
        <end position="593"/>
    </location>
</feature>
<comment type="caution">
    <text evidence="3">The sequence shown here is derived from an EMBL/GenBank/DDBJ whole genome shotgun (WGS) entry which is preliminary data.</text>
</comment>
<dbReference type="Gene3D" id="1.10.20.10">
    <property type="entry name" value="Histone, subunit A"/>
    <property type="match status" value="1"/>
</dbReference>
<dbReference type="AlphaFoldDB" id="A0A2B7XU64"/>
<feature type="region of interest" description="Disordered" evidence="1">
    <location>
        <begin position="96"/>
        <end position="125"/>
    </location>
</feature>
<accession>A0A2B7XU64</accession>
<dbReference type="Pfam" id="PF10384">
    <property type="entry name" value="Scm3"/>
    <property type="match status" value="1"/>
</dbReference>
<dbReference type="SUPFAM" id="SSF46689">
    <property type="entry name" value="Homeodomain-like"/>
    <property type="match status" value="1"/>
</dbReference>
<feature type="region of interest" description="Disordered" evidence="1">
    <location>
        <begin position="178"/>
        <end position="452"/>
    </location>
</feature>
<keyword evidence="4" id="KW-1185">Reference proteome</keyword>
<feature type="compositionally biased region" description="Basic and acidic residues" evidence="1">
    <location>
        <begin position="116"/>
        <end position="125"/>
    </location>
</feature>
<feature type="compositionally biased region" description="Acidic residues" evidence="1">
    <location>
        <begin position="326"/>
        <end position="336"/>
    </location>
</feature>
<dbReference type="InterPro" id="IPR009072">
    <property type="entry name" value="Histone-fold"/>
</dbReference>
<feature type="compositionally biased region" description="Low complexity" evidence="1">
    <location>
        <begin position="645"/>
        <end position="657"/>
    </location>
</feature>
<organism evidence="3 4">
    <name type="scientific">Helicocarpus griseus UAMH5409</name>
    <dbReference type="NCBI Taxonomy" id="1447875"/>
    <lineage>
        <taxon>Eukaryota</taxon>
        <taxon>Fungi</taxon>
        <taxon>Dikarya</taxon>
        <taxon>Ascomycota</taxon>
        <taxon>Pezizomycotina</taxon>
        <taxon>Eurotiomycetes</taxon>
        <taxon>Eurotiomycetidae</taxon>
        <taxon>Onygenales</taxon>
        <taxon>Ajellomycetaceae</taxon>
        <taxon>Helicocarpus</taxon>
    </lineage>
</organism>
<feature type="compositionally biased region" description="Polar residues" evidence="1">
    <location>
        <begin position="178"/>
        <end position="189"/>
    </location>
</feature>
<feature type="compositionally biased region" description="Low complexity" evidence="1">
    <location>
        <begin position="442"/>
        <end position="452"/>
    </location>
</feature>
<feature type="region of interest" description="Disordered" evidence="1">
    <location>
        <begin position="605"/>
        <end position="726"/>
    </location>
</feature>
<sequence>MFSIDRPTKRARISESQDSNAADTVPEIDVAAARQANNLRLKSRFEDIFEKYGKDFSSVGDEIDLATGEIIIDNGHIERMKNEQDLGAQAWKYEFDPFGETEDTTDDPNETPNLPDLEHADRNGHAEVEEVHRGNNMSFDEAPPGSFEQSVRPHSENYASFEGSMLHNDVFLYKTPNGSSKKFPTTSPQPVDPLWQTPEIDERLFGSSPAPPSFPTIERSRTASPPDSGSLWALPQTRRAKPLGRKRLKPKPARKSQLLQTPRSSDQVSGSDSDDPLSNSFHPVSTPSKFNTTEGSRINSATISTDRLPATAQKPSKSHDTTDLPTGDESDKDEEAQPVTAQEPSKLIAFSPSPSCDEPDEDGEDGPTIAQEPIESINLSPSSHDRLGKEDVNESANGQEPNKKPDFLSSSQRHLSDNSVEYEQRLDCTVPTSPQDHEQQYSGSSLGLSPSPAKSNIEVSIVANPDREAFVVEHESAPQRSVSPKPAKSSRVTEPYTPNEIRTILTLRVVKKRPFKEVFCSIPGRTAGQLRHWYYVQSADIKKCPPPEIPWTVEDEDLLDAFKSGLDVSWEDLEERFEGRTRNQIQCKWAEICLGDMWEDWKNSDHLPSQRRSGGFRTPPKPRNRSLALNSRSPTKLSQTAESLSPSRTPRTPSSVPAEQREQKDEVSGSDDPLSEAFSTWSGSGLSSIQIDTPPKTRTPRKRHSLLKAAVSPFADRSQRTKQANS</sequence>
<feature type="compositionally biased region" description="Basic residues" evidence="1">
    <location>
        <begin position="238"/>
        <end position="254"/>
    </location>
</feature>
<dbReference type="GO" id="GO:0042393">
    <property type="term" value="F:histone binding"/>
    <property type="evidence" value="ECO:0007669"/>
    <property type="project" value="InterPro"/>
</dbReference>
<dbReference type="GO" id="GO:0005634">
    <property type="term" value="C:nucleus"/>
    <property type="evidence" value="ECO:0007669"/>
    <property type="project" value="InterPro"/>
</dbReference>
<dbReference type="PANTHER" id="PTHR15992">
    <property type="entry name" value="HOLLIDAY JUNCTION RECOGNITION PROTEIN"/>
    <property type="match status" value="1"/>
</dbReference>
<protein>
    <recommendedName>
        <fullName evidence="2">Myb-like domain-containing protein</fullName>
    </recommendedName>
</protein>
<evidence type="ECO:0000259" key="2">
    <source>
        <dbReference type="PROSITE" id="PS50090"/>
    </source>
</evidence>
<gene>
    <name evidence="3" type="ORF">AJ79_04107</name>
</gene>
<proteinExistence type="predicted"/>
<dbReference type="Proteomes" id="UP000223968">
    <property type="component" value="Unassembled WGS sequence"/>
</dbReference>
<dbReference type="OrthoDB" id="2420608at2759"/>
<feature type="compositionally biased region" description="Acidic residues" evidence="1">
    <location>
        <begin position="97"/>
        <end position="109"/>
    </location>
</feature>
<dbReference type="PANTHER" id="PTHR15992:SF5">
    <property type="entry name" value="HOLLIDAY JUNCTION RECOGNITION PROTEIN"/>
    <property type="match status" value="1"/>
</dbReference>
<feature type="region of interest" description="Disordered" evidence="1">
    <location>
        <begin position="474"/>
        <end position="493"/>
    </location>
</feature>
<feature type="compositionally biased region" description="Polar residues" evidence="1">
    <location>
        <begin position="627"/>
        <end position="644"/>
    </location>
</feature>
<evidence type="ECO:0000313" key="4">
    <source>
        <dbReference type="Proteomes" id="UP000223968"/>
    </source>
</evidence>
<feature type="compositionally biased region" description="Polar residues" evidence="1">
    <location>
        <begin position="677"/>
        <end position="691"/>
    </location>
</feature>
<evidence type="ECO:0000313" key="3">
    <source>
        <dbReference type="EMBL" id="PGH12746.1"/>
    </source>
</evidence>
<feature type="compositionally biased region" description="Basic and acidic residues" evidence="1">
    <location>
        <begin position="1"/>
        <end position="15"/>
    </location>
</feature>
<dbReference type="InterPro" id="IPR018465">
    <property type="entry name" value="Scm3/HJURP"/>
</dbReference>
<dbReference type="EMBL" id="PDNB01000054">
    <property type="protein sequence ID" value="PGH12746.1"/>
    <property type="molecule type" value="Genomic_DNA"/>
</dbReference>
<feature type="compositionally biased region" description="Basic and acidic residues" evidence="1">
    <location>
        <begin position="383"/>
        <end position="392"/>
    </location>
</feature>
<reference evidence="3 4" key="1">
    <citation type="submission" date="2017-10" db="EMBL/GenBank/DDBJ databases">
        <title>Comparative genomics in systemic dimorphic fungi from Ajellomycetaceae.</title>
        <authorList>
            <person name="Munoz J.F."/>
            <person name="Mcewen J.G."/>
            <person name="Clay O.K."/>
            <person name="Cuomo C.A."/>
        </authorList>
    </citation>
    <scope>NUCLEOTIDE SEQUENCE [LARGE SCALE GENOMIC DNA]</scope>
    <source>
        <strain evidence="3 4">UAMH5409</strain>
    </source>
</reference>
<dbReference type="InterPro" id="IPR001005">
    <property type="entry name" value="SANT/Myb"/>
</dbReference>
<name>A0A2B7XU64_9EURO</name>
<dbReference type="PROSITE" id="PS50090">
    <property type="entry name" value="MYB_LIKE"/>
    <property type="match status" value="1"/>
</dbReference>